<reference evidence="1 2" key="1">
    <citation type="journal article" date="2016" name="Mol. Biol. Evol.">
        <title>Comparative Genomics of Early-Diverging Mushroom-Forming Fungi Provides Insights into the Origins of Lignocellulose Decay Capabilities.</title>
        <authorList>
            <person name="Nagy L.G."/>
            <person name="Riley R."/>
            <person name="Tritt A."/>
            <person name="Adam C."/>
            <person name="Daum C."/>
            <person name="Floudas D."/>
            <person name="Sun H."/>
            <person name="Yadav J.S."/>
            <person name="Pangilinan J."/>
            <person name="Larsson K.H."/>
            <person name="Matsuura K."/>
            <person name="Barry K."/>
            <person name="Labutti K."/>
            <person name="Kuo R."/>
            <person name="Ohm R.A."/>
            <person name="Bhattacharya S.S."/>
            <person name="Shirouzu T."/>
            <person name="Yoshinaga Y."/>
            <person name="Martin F.M."/>
            <person name="Grigoriev I.V."/>
            <person name="Hibbett D.S."/>
        </authorList>
    </citation>
    <scope>NUCLEOTIDE SEQUENCE [LARGE SCALE GENOMIC DNA]</scope>
    <source>
        <strain evidence="1 2">CBS 109695</strain>
    </source>
</reference>
<gene>
    <name evidence="1" type="ORF">FIBSPDRAFT_894010</name>
</gene>
<dbReference type="Proteomes" id="UP000076532">
    <property type="component" value="Unassembled WGS sequence"/>
</dbReference>
<protein>
    <submittedName>
        <fullName evidence="1">Uncharacterized protein</fullName>
    </submittedName>
</protein>
<accession>A0A166GF66</accession>
<evidence type="ECO:0000313" key="2">
    <source>
        <dbReference type="Proteomes" id="UP000076532"/>
    </source>
</evidence>
<name>A0A166GF66_9AGAM</name>
<dbReference type="AlphaFoldDB" id="A0A166GF66"/>
<evidence type="ECO:0000313" key="1">
    <source>
        <dbReference type="EMBL" id="KZP17771.1"/>
    </source>
</evidence>
<organism evidence="1 2">
    <name type="scientific">Athelia psychrophila</name>
    <dbReference type="NCBI Taxonomy" id="1759441"/>
    <lineage>
        <taxon>Eukaryota</taxon>
        <taxon>Fungi</taxon>
        <taxon>Dikarya</taxon>
        <taxon>Basidiomycota</taxon>
        <taxon>Agaricomycotina</taxon>
        <taxon>Agaricomycetes</taxon>
        <taxon>Agaricomycetidae</taxon>
        <taxon>Atheliales</taxon>
        <taxon>Atheliaceae</taxon>
        <taxon>Athelia</taxon>
    </lineage>
</organism>
<keyword evidence="2" id="KW-1185">Reference proteome</keyword>
<proteinExistence type="predicted"/>
<dbReference type="EMBL" id="KV417579">
    <property type="protein sequence ID" value="KZP17771.1"/>
    <property type="molecule type" value="Genomic_DNA"/>
</dbReference>
<sequence>MTQGEVDMITAGDSAFRVKSQTKVKVELGPFSNKLDLMSVKATDEEGHMQLNNKFMTVLDGERIDQDLDLGLDLGVGPGLWIWDLDLDPRSGPGPEELDLDLDLDLRCWTWTLQTTQFGGSSMLRPSWEHGFPTPTMV</sequence>